<keyword evidence="3" id="KW-0488">Methylation</keyword>
<keyword evidence="5" id="KW-0539">Nucleus</keyword>
<dbReference type="InterPro" id="IPR003175">
    <property type="entry name" value="CDI_dom"/>
</dbReference>
<dbReference type="Gene3D" id="4.10.365.10">
    <property type="entry name" value="p27"/>
    <property type="match status" value="1"/>
</dbReference>
<comment type="caution">
    <text evidence="14">The sequence shown here is derived from an EMBL/GenBank/DDBJ whole genome shotgun (WGS) entry which is preliminary data.</text>
</comment>
<dbReference type="Proteomes" id="UP000308365">
    <property type="component" value="Unassembled WGS sequence"/>
</dbReference>
<evidence type="ECO:0000256" key="5">
    <source>
        <dbReference type="ARBA" id="ARBA00023242"/>
    </source>
</evidence>
<sequence length="461" mass="47687">PPEKSDAYLRSASAMERLVARRTFPLFARTSACRSLFGPVDHEELSRELQMRLAELSAEDQRRWDYNFQQDVPLRGPGRLQWTEVDSDSVPAFYRETVQVGRCRLLLAPRPRPDGAGDSPPSGPPADESLDGLGEAPASPSSGPSVAPAPAPAPAPQESSEPEAVPPPRSQEPLAEPPHSGISGRPAPGTAATATNTNAAAATAAAAATTAAAGGAAIKKLSGPLISGESRAAPPRPGPARPCFVRPAGLPGPRGPLLVPASSVALKGPQRAGRGSARTPSPPCCCASESARDPRPKPRRRTRFPRDAPRPAPLQPSARLSKPRASGCDERRGGRGGASRGVPAATLSPLAHRTSLPQPRAQRAPREPAGQRTGEERWASAGTVHVAATGGSCHGAAFGDHPSCPGPSPNGTQVGTCGDWAGRRPGEGEPEPEILKAPPKVDPNGSKVLRFVGSGVPQALH</sequence>
<dbReference type="GO" id="GO:0045892">
    <property type="term" value="P:negative regulation of DNA-templated transcription"/>
    <property type="evidence" value="ECO:0007669"/>
    <property type="project" value="UniProtKB-ARBA"/>
</dbReference>
<proteinExistence type="inferred from homology"/>
<feature type="compositionally biased region" description="Low complexity" evidence="12">
    <location>
        <begin position="186"/>
        <end position="198"/>
    </location>
</feature>
<evidence type="ECO:0000256" key="4">
    <source>
        <dbReference type="ARBA" id="ARBA00023013"/>
    </source>
</evidence>
<dbReference type="FunFam" id="4.10.365.10:FF:000002">
    <property type="entry name" value="cyclin-dependent kinase inhibitor 1C"/>
    <property type="match status" value="1"/>
</dbReference>
<evidence type="ECO:0000256" key="2">
    <source>
        <dbReference type="ARBA" id="ARBA00006726"/>
    </source>
</evidence>
<reference evidence="15" key="1">
    <citation type="journal article" date="2019" name="IScience">
        <title>Narwhal Genome Reveals Long-Term Low Genetic Diversity despite Current Large Abundance Size.</title>
        <authorList>
            <person name="Westbury M.V."/>
            <person name="Petersen B."/>
            <person name="Garde E."/>
            <person name="Heide-Jorgensen M.P."/>
            <person name="Lorenzen E.D."/>
        </authorList>
    </citation>
    <scope>NUCLEOTIDE SEQUENCE [LARGE SCALE GENOMIC DNA]</scope>
</reference>
<dbReference type="EMBL" id="RWIC01000035">
    <property type="protein sequence ID" value="TKC52259.1"/>
    <property type="molecule type" value="Genomic_DNA"/>
</dbReference>
<evidence type="ECO:0000256" key="7">
    <source>
        <dbReference type="ARBA" id="ARBA00054284"/>
    </source>
</evidence>
<comment type="function">
    <text evidence="7">Potent tight-binding inhibitor of several G1 cyclin/CDK complexes (cyclin E-CDK2, cyclin D2-CDK4, and cyclin A-CDK2) and, to lesser extent, of the mitotic cyclin B-CDC2. Negative regulator of cell proliferation. May play a role in maintenance of the non-proliferative state throughout life.</text>
</comment>
<dbReference type="PANTHER" id="PTHR10265:SF44">
    <property type="entry name" value="CYCLIN-DEPENDENT KINASE INHIBITOR 1C"/>
    <property type="match status" value="1"/>
</dbReference>
<dbReference type="GO" id="GO:0045930">
    <property type="term" value="P:negative regulation of mitotic cell cycle"/>
    <property type="evidence" value="ECO:0007669"/>
    <property type="project" value="TreeGrafter"/>
</dbReference>
<feature type="compositionally biased region" description="Low complexity" evidence="12">
    <location>
        <begin position="134"/>
        <end position="146"/>
    </location>
</feature>
<keyword evidence="6" id="KW-0131">Cell cycle</keyword>
<feature type="region of interest" description="Disordered" evidence="12">
    <location>
        <begin position="108"/>
        <end position="198"/>
    </location>
</feature>
<feature type="compositionally biased region" description="Low complexity" evidence="12">
    <location>
        <begin position="357"/>
        <end position="372"/>
    </location>
</feature>
<dbReference type="GO" id="GO:0005634">
    <property type="term" value="C:nucleus"/>
    <property type="evidence" value="ECO:0007669"/>
    <property type="project" value="UniProtKB-SubCell"/>
</dbReference>
<dbReference type="InterPro" id="IPR044898">
    <property type="entry name" value="CDI_dom_sf"/>
</dbReference>
<dbReference type="GO" id="GO:0004861">
    <property type="term" value="F:cyclin-dependent protein serine/threonine kinase inhibitor activity"/>
    <property type="evidence" value="ECO:0007669"/>
    <property type="project" value="InterPro"/>
</dbReference>
<feature type="region of interest" description="Disordered" evidence="12">
    <location>
        <begin position="226"/>
        <end position="379"/>
    </location>
</feature>
<gene>
    <name evidence="14" type="ORF">EI555_000378</name>
</gene>
<dbReference type="PANTHER" id="PTHR10265">
    <property type="entry name" value="CYCLIN-DEPENDENT KINASE INHIBITOR 1"/>
    <property type="match status" value="1"/>
</dbReference>
<dbReference type="AlphaFoldDB" id="A0A4U1FPV9"/>
<name>A0A4U1FPV9_MONMO</name>
<comment type="subcellular location">
    <subcellularLocation>
        <location evidence="1">Nucleus</location>
    </subcellularLocation>
</comment>
<evidence type="ECO:0000256" key="11">
    <source>
        <dbReference type="ARBA" id="ARBA00078591"/>
    </source>
</evidence>
<feature type="non-terminal residue" evidence="14">
    <location>
        <position position="1"/>
    </location>
</feature>
<feature type="region of interest" description="Disordered" evidence="12">
    <location>
        <begin position="401"/>
        <end position="461"/>
    </location>
</feature>
<evidence type="ECO:0000256" key="6">
    <source>
        <dbReference type="ARBA" id="ARBA00023306"/>
    </source>
</evidence>
<evidence type="ECO:0000256" key="3">
    <source>
        <dbReference type="ARBA" id="ARBA00022481"/>
    </source>
</evidence>
<dbReference type="Pfam" id="PF02234">
    <property type="entry name" value="CDI"/>
    <property type="match status" value="1"/>
</dbReference>
<protein>
    <recommendedName>
        <fullName evidence="9">Cyclin-dependent kinase inhibitor 1C</fullName>
    </recommendedName>
    <alternativeName>
        <fullName evidence="10">Cyclin-dependent kinase inhibitor p57</fullName>
    </alternativeName>
    <alternativeName>
        <fullName evidence="11">p57Kip2</fullName>
    </alternativeName>
</protein>
<evidence type="ECO:0000313" key="14">
    <source>
        <dbReference type="EMBL" id="TKC52259.1"/>
    </source>
</evidence>
<comment type="subunit">
    <text evidence="8">Interacts with PCNA.</text>
</comment>
<evidence type="ECO:0000256" key="10">
    <source>
        <dbReference type="ARBA" id="ARBA00076482"/>
    </source>
</evidence>
<accession>A0A4U1FPV9</accession>
<feature type="domain" description="Cyclin-dependent kinase inhibitor" evidence="13">
    <location>
        <begin position="35"/>
        <end position="85"/>
    </location>
</feature>
<organism evidence="14 15">
    <name type="scientific">Monodon monoceros</name>
    <name type="common">Narwhal</name>
    <name type="synonym">Ceratodon monodon</name>
    <dbReference type="NCBI Taxonomy" id="40151"/>
    <lineage>
        <taxon>Eukaryota</taxon>
        <taxon>Metazoa</taxon>
        <taxon>Chordata</taxon>
        <taxon>Craniata</taxon>
        <taxon>Vertebrata</taxon>
        <taxon>Euteleostomi</taxon>
        <taxon>Mammalia</taxon>
        <taxon>Eutheria</taxon>
        <taxon>Laurasiatheria</taxon>
        <taxon>Artiodactyla</taxon>
        <taxon>Whippomorpha</taxon>
        <taxon>Cetacea</taxon>
        <taxon>Odontoceti</taxon>
        <taxon>Monodontidae</taxon>
        <taxon>Monodon</taxon>
    </lineage>
</organism>
<evidence type="ECO:0000313" key="15">
    <source>
        <dbReference type="Proteomes" id="UP000308365"/>
    </source>
</evidence>
<feature type="compositionally biased region" description="Low complexity" evidence="12">
    <location>
        <begin position="108"/>
        <end position="120"/>
    </location>
</feature>
<keyword evidence="4" id="KW-0649">Protein kinase inhibitor</keyword>
<evidence type="ECO:0000256" key="1">
    <source>
        <dbReference type="ARBA" id="ARBA00004123"/>
    </source>
</evidence>
<evidence type="ECO:0000256" key="8">
    <source>
        <dbReference type="ARBA" id="ARBA00062980"/>
    </source>
</evidence>
<evidence type="ECO:0000256" key="12">
    <source>
        <dbReference type="SAM" id="MobiDB-lite"/>
    </source>
</evidence>
<evidence type="ECO:0000256" key="9">
    <source>
        <dbReference type="ARBA" id="ARBA00067667"/>
    </source>
</evidence>
<comment type="similarity">
    <text evidence="2">Belongs to the CDI family.</text>
</comment>
<feature type="compositionally biased region" description="Low complexity" evidence="12">
    <location>
        <begin position="241"/>
        <end position="261"/>
    </location>
</feature>
<evidence type="ECO:0000259" key="13">
    <source>
        <dbReference type="Pfam" id="PF02234"/>
    </source>
</evidence>